<keyword evidence="4" id="KW-1185">Reference proteome</keyword>
<sequence>MPRLHVLTGTSFDSLEPITHFVNTGRAHRIHSDRFEGKVAVYIKGLRDVHGQPLNSEYFERPDRKGITWSIQVQGRFLQPHSTNDVLFGNTFDRPLKLPWGSSAALKFMKFIDPALEHDLTSPTKPWALSPLIATVPNFVHSHVGVHHVPEDQSPERGEEGLFPPPTSISDDTSHLSVISAAPSDDSQDGAETTSKSDPTALRFRTSGERRKYFRKEVNRKDLIFGPDDLISIDFCYGFLEFNPKLVLRLPGGITFDLMKYWEGQPVRFVCCERKQSSNGEEDDGSPTGKLFWCVSIELAEDEEAKDGATEDEEERAGDSVDID</sequence>
<protein>
    <recommendedName>
        <fullName evidence="2">Domain of unknown function at the cortex 1 domain-containing protein</fullName>
    </recommendedName>
</protein>
<dbReference type="AlphaFoldDB" id="A0A0C3ED87"/>
<dbReference type="HOGENOM" id="CLU_047849_1_1_1"/>
<dbReference type="PANTHER" id="PTHR34826:SF2">
    <property type="entry name" value="UPF0590 PROTEIN C409.17C"/>
    <property type="match status" value="1"/>
</dbReference>
<proteinExistence type="predicted"/>
<dbReference type="EMBL" id="KN822004">
    <property type="protein sequence ID" value="KIM70605.1"/>
    <property type="molecule type" value="Genomic_DNA"/>
</dbReference>
<gene>
    <name evidence="3" type="ORF">SCLCIDRAFT_156975</name>
</gene>
<dbReference type="InterPro" id="IPR013897">
    <property type="entry name" value="Duc1"/>
</dbReference>
<dbReference type="Proteomes" id="UP000053989">
    <property type="component" value="Unassembled WGS sequence"/>
</dbReference>
<accession>A0A0C3ED87</accession>
<dbReference type="STRING" id="1036808.A0A0C3ED87"/>
<dbReference type="Pfam" id="PF08588">
    <property type="entry name" value="Duc1"/>
    <property type="match status" value="1"/>
</dbReference>
<dbReference type="InParanoid" id="A0A0C3ED87"/>
<reference evidence="3 4" key="1">
    <citation type="submission" date="2014-04" db="EMBL/GenBank/DDBJ databases">
        <authorList>
            <consortium name="DOE Joint Genome Institute"/>
            <person name="Kuo A."/>
            <person name="Kohler A."/>
            <person name="Nagy L.G."/>
            <person name="Floudas D."/>
            <person name="Copeland A."/>
            <person name="Barry K.W."/>
            <person name="Cichocki N."/>
            <person name="Veneault-Fourrey C."/>
            <person name="LaButti K."/>
            <person name="Lindquist E.A."/>
            <person name="Lipzen A."/>
            <person name="Lundell T."/>
            <person name="Morin E."/>
            <person name="Murat C."/>
            <person name="Sun H."/>
            <person name="Tunlid A."/>
            <person name="Henrissat B."/>
            <person name="Grigoriev I.V."/>
            <person name="Hibbett D.S."/>
            <person name="Martin F."/>
            <person name="Nordberg H.P."/>
            <person name="Cantor M.N."/>
            <person name="Hua S.X."/>
        </authorList>
    </citation>
    <scope>NUCLEOTIDE SEQUENCE [LARGE SCALE GENOMIC DNA]</scope>
    <source>
        <strain evidence="3 4">Foug A</strain>
    </source>
</reference>
<feature type="compositionally biased region" description="Basic and acidic residues" evidence="1">
    <location>
        <begin position="149"/>
        <end position="160"/>
    </location>
</feature>
<evidence type="ECO:0000259" key="2">
    <source>
        <dbReference type="Pfam" id="PF08588"/>
    </source>
</evidence>
<feature type="domain" description="Domain of unknown function at the cortex 1" evidence="2">
    <location>
        <begin position="3"/>
        <end position="299"/>
    </location>
</feature>
<name>A0A0C3ED87_9AGAM</name>
<evidence type="ECO:0000313" key="3">
    <source>
        <dbReference type="EMBL" id="KIM70605.1"/>
    </source>
</evidence>
<organism evidence="3 4">
    <name type="scientific">Scleroderma citrinum Foug A</name>
    <dbReference type="NCBI Taxonomy" id="1036808"/>
    <lineage>
        <taxon>Eukaryota</taxon>
        <taxon>Fungi</taxon>
        <taxon>Dikarya</taxon>
        <taxon>Basidiomycota</taxon>
        <taxon>Agaricomycotina</taxon>
        <taxon>Agaricomycetes</taxon>
        <taxon>Agaricomycetidae</taxon>
        <taxon>Boletales</taxon>
        <taxon>Sclerodermatineae</taxon>
        <taxon>Sclerodermataceae</taxon>
        <taxon>Scleroderma</taxon>
    </lineage>
</organism>
<evidence type="ECO:0000256" key="1">
    <source>
        <dbReference type="SAM" id="MobiDB-lite"/>
    </source>
</evidence>
<feature type="compositionally biased region" description="Polar residues" evidence="1">
    <location>
        <begin position="168"/>
        <end position="177"/>
    </location>
</feature>
<reference evidence="4" key="2">
    <citation type="submission" date="2015-01" db="EMBL/GenBank/DDBJ databases">
        <title>Evolutionary Origins and Diversification of the Mycorrhizal Mutualists.</title>
        <authorList>
            <consortium name="DOE Joint Genome Institute"/>
            <consortium name="Mycorrhizal Genomics Consortium"/>
            <person name="Kohler A."/>
            <person name="Kuo A."/>
            <person name="Nagy L.G."/>
            <person name="Floudas D."/>
            <person name="Copeland A."/>
            <person name="Barry K.W."/>
            <person name="Cichocki N."/>
            <person name="Veneault-Fourrey C."/>
            <person name="LaButti K."/>
            <person name="Lindquist E.A."/>
            <person name="Lipzen A."/>
            <person name="Lundell T."/>
            <person name="Morin E."/>
            <person name="Murat C."/>
            <person name="Riley R."/>
            <person name="Ohm R."/>
            <person name="Sun H."/>
            <person name="Tunlid A."/>
            <person name="Henrissat B."/>
            <person name="Grigoriev I.V."/>
            <person name="Hibbett D.S."/>
            <person name="Martin F."/>
        </authorList>
    </citation>
    <scope>NUCLEOTIDE SEQUENCE [LARGE SCALE GENOMIC DNA]</scope>
    <source>
        <strain evidence="4">Foug A</strain>
    </source>
</reference>
<evidence type="ECO:0000313" key="4">
    <source>
        <dbReference type="Proteomes" id="UP000053989"/>
    </source>
</evidence>
<feature type="region of interest" description="Disordered" evidence="1">
    <location>
        <begin position="149"/>
        <end position="202"/>
    </location>
</feature>
<dbReference type="PANTHER" id="PTHR34826">
    <property type="entry name" value="UPF0590 PROTEIN C409.17C"/>
    <property type="match status" value="1"/>
</dbReference>
<feature type="region of interest" description="Disordered" evidence="1">
    <location>
        <begin position="303"/>
        <end position="324"/>
    </location>
</feature>
<dbReference type="OrthoDB" id="2119945at2759"/>